<sequence length="684" mass="78547">HVYISDIKMGNNKSSNKQPVAHHPSITEVQRLIDRQNAINNEKVIEALEKLPKFNLKTQDFGSFVDEFNNAQAVLNAKLEVKTAKRVFESLIENEERRLYGQIPEELKRNDDWDGYIKALFDVFHTQAEIRIARRVLTRMEQGSEESVRSFRNRIDNAAGFAYPQSKEERITPSMDAFIFGLRRSLRMKILDRVPEDLNKAFELAEVFEYNKQYEERFPRRSNLDDDDICLFNAITITDESKRTCYFAVLRKQPEETLPREPHSAVTTNCGGILTSMVDLAKNVTNQFEIVNELEFVLARGAGLFINVTPQFVPICPTHAEEINKLPEVDSDEINPIEEPMDEDFDTSNQEIVDVERAELEAAHAIFAEKAKVTGVTPSPNFGTLLPDTKMRKVYAMKKLTNANASVIAPNHQEELITMYKQLIIPKTWNNSTKGLTKALEAVAEQYEKAPDRKSREVVLSCIVNAVGLRELQNFIPGVSSRKYHKAKIRARTFGPFIEPVIRRTRYEPIKLHYYVSFITSPIISTGIPYGERKVKTSDGSSVSIPNTIRLHRNAEIIRMYKKHMEDIGKKHLIIKDSVAYAILKKCSATRRHALTCVDYFIAEGSDAPKRRKTQDKNEEDEDEDEEMMLNEDDEEDYGDLSDEDEENIDDFGRERDDVIHDIIRESVNELFNENDDPIIDDDV</sequence>
<dbReference type="PANTHER" id="PTHR13232">
    <property type="entry name" value="NAD(P)H-HYDRATE EPIMERASE"/>
    <property type="match status" value="1"/>
</dbReference>
<protein>
    <submittedName>
        <fullName evidence="2">NAD(P)H-hydrate epimerase</fullName>
    </submittedName>
</protein>
<dbReference type="Proteomes" id="UP000005239">
    <property type="component" value="Unassembled WGS sequence"/>
</dbReference>
<dbReference type="OrthoDB" id="5988132at2759"/>
<accession>A0A2A6CN46</accession>
<evidence type="ECO:0000313" key="2">
    <source>
        <dbReference type="EnsemblMetazoa" id="PPA41787.1"/>
    </source>
</evidence>
<organism evidence="2 3">
    <name type="scientific">Pristionchus pacificus</name>
    <name type="common">Parasitic nematode worm</name>
    <dbReference type="NCBI Taxonomy" id="54126"/>
    <lineage>
        <taxon>Eukaryota</taxon>
        <taxon>Metazoa</taxon>
        <taxon>Ecdysozoa</taxon>
        <taxon>Nematoda</taxon>
        <taxon>Chromadorea</taxon>
        <taxon>Rhabditida</taxon>
        <taxon>Rhabditina</taxon>
        <taxon>Diplogasteromorpha</taxon>
        <taxon>Diplogasteroidea</taxon>
        <taxon>Neodiplogasteridae</taxon>
        <taxon>Pristionchus</taxon>
    </lineage>
</organism>
<name>A0A2A6CN46_PRIPA</name>
<reference evidence="3" key="1">
    <citation type="journal article" date="2008" name="Nat. Genet.">
        <title>The Pristionchus pacificus genome provides a unique perspective on nematode lifestyle and parasitism.</title>
        <authorList>
            <person name="Dieterich C."/>
            <person name="Clifton S.W."/>
            <person name="Schuster L.N."/>
            <person name="Chinwalla A."/>
            <person name="Delehaunty K."/>
            <person name="Dinkelacker I."/>
            <person name="Fulton L."/>
            <person name="Fulton R."/>
            <person name="Godfrey J."/>
            <person name="Minx P."/>
            <person name="Mitreva M."/>
            <person name="Roeseler W."/>
            <person name="Tian H."/>
            <person name="Witte H."/>
            <person name="Yang S.P."/>
            <person name="Wilson R.K."/>
            <person name="Sommer R.J."/>
        </authorList>
    </citation>
    <scope>NUCLEOTIDE SEQUENCE [LARGE SCALE GENOMIC DNA]</scope>
    <source>
        <strain evidence="3">PS312</strain>
    </source>
</reference>
<proteinExistence type="predicted"/>
<dbReference type="GO" id="GO:0052856">
    <property type="term" value="F:NAD(P)HX epimerase activity"/>
    <property type="evidence" value="ECO:0000318"/>
    <property type="project" value="GO_Central"/>
</dbReference>
<feature type="region of interest" description="Disordered" evidence="1">
    <location>
        <begin position="608"/>
        <end position="654"/>
    </location>
</feature>
<dbReference type="PANTHER" id="PTHR13232:SF10">
    <property type="entry name" value="NAD(P)H-HYDRATE EPIMERASE"/>
    <property type="match status" value="1"/>
</dbReference>
<feature type="compositionally biased region" description="Acidic residues" evidence="1">
    <location>
        <begin position="618"/>
        <end position="650"/>
    </location>
</feature>
<reference evidence="2" key="2">
    <citation type="submission" date="2022-06" db="UniProtKB">
        <authorList>
            <consortium name="EnsemblMetazoa"/>
        </authorList>
    </citation>
    <scope>IDENTIFICATION</scope>
    <source>
        <strain evidence="2">PS312</strain>
    </source>
</reference>
<dbReference type="GO" id="GO:0005739">
    <property type="term" value="C:mitochondrion"/>
    <property type="evidence" value="ECO:0000318"/>
    <property type="project" value="GO_Central"/>
</dbReference>
<keyword evidence="3" id="KW-1185">Reference proteome</keyword>
<gene>
    <name evidence="2" type="primary">WBGene00280156</name>
</gene>
<dbReference type="InterPro" id="IPR032976">
    <property type="entry name" value="YJEFN_prot_NAXE-like"/>
</dbReference>
<accession>A0A8R1UY82</accession>
<evidence type="ECO:0000256" key="1">
    <source>
        <dbReference type="SAM" id="MobiDB-lite"/>
    </source>
</evidence>
<evidence type="ECO:0000313" key="3">
    <source>
        <dbReference type="Proteomes" id="UP000005239"/>
    </source>
</evidence>
<dbReference type="EnsemblMetazoa" id="PPA41787.1">
    <property type="protein sequence ID" value="PPA41787.1"/>
    <property type="gene ID" value="WBGene00280156"/>
</dbReference>
<dbReference type="AlphaFoldDB" id="A0A2A6CN46"/>